<dbReference type="PROSITE" id="PS50011">
    <property type="entry name" value="PROTEIN_KINASE_DOM"/>
    <property type="match status" value="1"/>
</dbReference>
<evidence type="ECO:0000313" key="3">
    <source>
        <dbReference type="Proteomes" id="UP000789759"/>
    </source>
</evidence>
<comment type="caution">
    <text evidence="2">The sequence shown here is derived from an EMBL/GenBank/DDBJ whole genome shotgun (WGS) entry which is preliminary data.</text>
</comment>
<feature type="non-terminal residue" evidence="2">
    <location>
        <position position="1"/>
    </location>
</feature>
<evidence type="ECO:0000259" key="1">
    <source>
        <dbReference type="PROSITE" id="PS50011"/>
    </source>
</evidence>
<accession>A0A9N9IHZ5</accession>
<dbReference type="InterPro" id="IPR001245">
    <property type="entry name" value="Ser-Thr/Tyr_kinase_cat_dom"/>
</dbReference>
<proteinExistence type="predicted"/>
<dbReference type="Proteomes" id="UP000789759">
    <property type="component" value="Unassembled WGS sequence"/>
</dbReference>
<dbReference type="InterPro" id="IPR000719">
    <property type="entry name" value="Prot_kinase_dom"/>
</dbReference>
<feature type="domain" description="Protein kinase" evidence="1">
    <location>
        <begin position="1"/>
        <end position="102"/>
    </location>
</feature>
<gene>
    <name evidence="2" type="ORF">CPELLU_LOCUS13830</name>
</gene>
<organism evidence="2 3">
    <name type="scientific">Cetraspora pellucida</name>
    <dbReference type="NCBI Taxonomy" id="1433469"/>
    <lineage>
        <taxon>Eukaryota</taxon>
        <taxon>Fungi</taxon>
        <taxon>Fungi incertae sedis</taxon>
        <taxon>Mucoromycota</taxon>
        <taxon>Glomeromycotina</taxon>
        <taxon>Glomeromycetes</taxon>
        <taxon>Diversisporales</taxon>
        <taxon>Gigasporaceae</taxon>
        <taxon>Cetraspora</taxon>
    </lineage>
</organism>
<dbReference type="InterPro" id="IPR051681">
    <property type="entry name" value="Ser/Thr_Kinases-Pseudokinases"/>
</dbReference>
<protein>
    <submittedName>
        <fullName evidence="2">23692_t:CDS:1</fullName>
    </submittedName>
</protein>
<dbReference type="GO" id="GO:0005524">
    <property type="term" value="F:ATP binding"/>
    <property type="evidence" value="ECO:0007669"/>
    <property type="project" value="InterPro"/>
</dbReference>
<keyword evidence="3" id="KW-1185">Reference proteome</keyword>
<dbReference type="AlphaFoldDB" id="A0A9N9IHZ5"/>
<dbReference type="PANTHER" id="PTHR44329">
    <property type="entry name" value="SERINE/THREONINE-PROTEIN KINASE TNNI3K-RELATED"/>
    <property type="match status" value="1"/>
</dbReference>
<sequence>IKQDGQINGVMPYVAPEVLIGQPFTQAADLYSFGVIMSEISAGKKALDGVPFDTKLAIKIYKGYRPDFGEGTPKCYVKLAKRCMDSDPHGRPTATIICSKIE</sequence>
<dbReference type="Gene3D" id="1.10.510.10">
    <property type="entry name" value="Transferase(Phosphotransferase) domain 1"/>
    <property type="match status" value="1"/>
</dbReference>
<dbReference type="GO" id="GO:0004674">
    <property type="term" value="F:protein serine/threonine kinase activity"/>
    <property type="evidence" value="ECO:0007669"/>
    <property type="project" value="TreeGrafter"/>
</dbReference>
<evidence type="ECO:0000313" key="2">
    <source>
        <dbReference type="EMBL" id="CAG8736369.1"/>
    </source>
</evidence>
<dbReference type="EMBL" id="CAJVQA010015290">
    <property type="protein sequence ID" value="CAG8736369.1"/>
    <property type="molecule type" value="Genomic_DNA"/>
</dbReference>
<name>A0A9N9IHZ5_9GLOM</name>
<dbReference type="Pfam" id="PF07714">
    <property type="entry name" value="PK_Tyr_Ser-Thr"/>
    <property type="match status" value="1"/>
</dbReference>
<dbReference type="SUPFAM" id="SSF56112">
    <property type="entry name" value="Protein kinase-like (PK-like)"/>
    <property type="match status" value="1"/>
</dbReference>
<dbReference type="PANTHER" id="PTHR44329:SF214">
    <property type="entry name" value="PROTEIN KINASE DOMAIN-CONTAINING PROTEIN"/>
    <property type="match status" value="1"/>
</dbReference>
<dbReference type="OrthoDB" id="2441172at2759"/>
<dbReference type="InterPro" id="IPR011009">
    <property type="entry name" value="Kinase-like_dom_sf"/>
</dbReference>
<reference evidence="2" key="1">
    <citation type="submission" date="2021-06" db="EMBL/GenBank/DDBJ databases">
        <authorList>
            <person name="Kallberg Y."/>
            <person name="Tangrot J."/>
            <person name="Rosling A."/>
        </authorList>
    </citation>
    <scope>NUCLEOTIDE SEQUENCE</scope>
    <source>
        <strain evidence="2">FL966</strain>
    </source>
</reference>